<gene>
    <name evidence="1" type="ORF">POL25_41440</name>
</gene>
<reference evidence="1 2" key="1">
    <citation type="submission" date="2022-11" db="EMBL/GenBank/DDBJ databases">
        <title>Minimal conservation of predation-associated metabolite biosynthetic gene clusters underscores biosynthetic potential of Myxococcota including descriptions for ten novel species: Archangium lansinium sp. nov., Myxococcus landrumus sp. nov., Nannocystis bai.</title>
        <authorList>
            <person name="Ahearne A."/>
            <person name="Stevens C."/>
            <person name="Dowd S."/>
        </authorList>
    </citation>
    <scope>NUCLEOTIDE SEQUENCE [LARGE SCALE GENOMIC DNA]</scope>
    <source>
        <strain evidence="1 2">BB15-2</strain>
    </source>
</reference>
<dbReference type="EMBL" id="JAQNDL010000005">
    <property type="protein sequence ID" value="MDC0723418.1"/>
    <property type="molecule type" value="Genomic_DNA"/>
</dbReference>
<proteinExistence type="predicted"/>
<organism evidence="1 2">
    <name type="scientific">Nannocystis bainbridge</name>
    <dbReference type="NCBI Taxonomy" id="2995303"/>
    <lineage>
        <taxon>Bacteria</taxon>
        <taxon>Pseudomonadati</taxon>
        <taxon>Myxococcota</taxon>
        <taxon>Polyangia</taxon>
        <taxon>Nannocystales</taxon>
        <taxon>Nannocystaceae</taxon>
        <taxon>Nannocystis</taxon>
    </lineage>
</organism>
<dbReference type="InterPro" id="IPR038712">
    <property type="entry name" value="PixA-like_sf"/>
</dbReference>
<evidence type="ECO:0000313" key="2">
    <source>
        <dbReference type="Proteomes" id="UP001221686"/>
    </source>
</evidence>
<protein>
    <recommendedName>
        <fullName evidence="3">Inclusion body protein</fullName>
    </recommendedName>
</protein>
<accession>A0ABT5ED99</accession>
<evidence type="ECO:0000313" key="1">
    <source>
        <dbReference type="EMBL" id="MDC0723418.1"/>
    </source>
</evidence>
<comment type="caution">
    <text evidence="1">The sequence shown here is derived from an EMBL/GenBank/DDBJ whole genome shotgun (WGS) entry which is preliminary data.</text>
</comment>
<dbReference type="Proteomes" id="UP001221686">
    <property type="component" value="Unassembled WGS sequence"/>
</dbReference>
<evidence type="ECO:0008006" key="3">
    <source>
        <dbReference type="Google" id="ProtNLM"/>
    </source>
</evidence>
<keyword evidence="2" id="KW-1185">Reference proteome</keyword>
<dbReference type="RefSeq" id="WP_272091959.1">
    <property type="nucleotide sequence ID" value="NZ_JAQNDL010000005.1"/>
</dbReference>
<name>A0ABT5ED99_9BACT</name>
<dbReference type="Gene3D" id="2.60.40.3910">
    <property type="entry name" value="Inclusion body protein"/>
    <property type="match status" value="1"/>
</dbReference>
<sequence>MAQDILIIINCDRSASNRIQMFCDPSILDGNPGEGEGSYELGVKVPVSTELRWRATPLQTTDPNDSGVYHVIIEQFHLWDNAGNYLVEWGTSNGGGDAPFYKPPGNLTSDAQAAIGVEGIDRPFVQCLTQLTSRDETLGPKIAYNFTVAIYKNGTKVEDLSWDPYVTVFRP</sequence>